<keyword evidence="9" id="KW-0676">Redox-active center</keyword>
<keyword evidence="2" id="KW-0819">tRNA processing</keyword>
<dbReference type="GO" id="GO:0046872">
    <property type="term" value="F:metal ion binding"/>
    <property type="evidence" value="ECO:0007669"/>
    <property type="project" value="UniProtKB-KW"/>
</dbReference>
<dbReference type="GO" id="GO:0008616">
    <property type="term" value="P:tRNA queuosine(34) biosynthetic process"/>
    <property type="evidence" value="ECO:0007669"/>
    <property type="project" value="UniProtKB-KW"/>
</dbReference>
<proteinExistence type="inferred from homology"/>
<evidence type="ECO:0000256" key="9">
    <source>
        <dbReference type="ARBA" id="ARBA00023284"/>
    </source>
</evidence>
<keyword evidence="4" id="KW-0671">Queuosine biosynthesis</keyword>
<dbReference type="EC" id="1.17.99.6" evidence="10"/>
<evidence type="ECO:0000313" key="10">
    <source>
        <dbReference type="EMBL" id="MPL86194.1"/>
    </source>
</evidence>
<evidence type="ECO:0000256" key="1">
    <source>
        <dbReference type="ARBA" id="ARBA00022485"/>
    </source>
</evidence>
<evidence type="ECO:0000256" key="4">
    <source>
        <dbReference type="ARBA" id="ARBA00022785"/>
    </source>
</evidence>
<dbReference type="PANTHER" id="PTHR36701">
    <property type="entry name" value="EPOXYQUEUOSINE REDUCTASE QUEH"/>
    <property type="match status" value="1"/>
</dbReference>
<evidence type="ECO:0000256" key="6">
    <source>
        <dbReference type="ARBA" id="ARBA00023004"/>
    </source>
</evidence>
<dbReference type="PANTHER" id="PTHR36701:SF1">
    <property type="entry name" value="EPOXYQUEUOSINE REDUCTASE QUEH"/>
    <property type="match status" value="1"/>
</dbReference>
<evidence type="ECO:0000256" key="8">
    <source>
        <dbReference type="ARBA" id="ARBA00023157"/>
    </source>
</evidence>
<comment type="caution">
    <text evidence="10">The sequence shown here is derived from an EMBL/GenBank/DDBJ whole genome shotgun (WGS) entry which is preliminary data.</text>
</comment>
<evidence type="ECO:0000256" key="3">
    <source>
        <dbReference type="ARBA" id="ARBA00022723"/>
    </source>
</evidence>
<keyword evidence="1" id="KW-0004">4Fe-4S</keyword>
<dbReference type="GO" id="GO:0051539">
    <property type="term" value="F:4 iron, 4 sulfur cluster binding"/>
    <property type="evidence" value="ECO:0007669"/>
    <property type="project" value="UniProtKB-KW"/>
</dbReference>
<reference evidence="10" key="1">
    <citation type="submission" date="2019-08" db="EMBL/GenBank/DDBJ databases">
        <authorList>
            <person name="Kucharzyk K."/>
            <person name="Murdoch R.W."/>
            <person name="Higgins S."/>
            <person name="Loffler F."/>
        </authorList>
    </citation>
    <scope>NUCLEOTIDE SEQUENCE</scope>
</reference>
<organism evidence="10">
    <name type="scientific">bioreactor metagenome</name>
    <dbReference type="NCBI Taxonomy" id="1076179"/>
    <lineage>
        <taxon>unclassified sequences</taxon>
        <taxon>metagenomes</taxon>
        <taxon>ecological metagenomes</taxon>
    </lineage>
</organism>
<protein>
    <submittedName>
        <fullName evidence="10">Epoxyqueuosine reductase QueH</fullName>
        <ecNumber evidence="10">1.17.99.6</ecNumber>
    </submittedName>
</protein>
<dbReference type="GO" id="GO:0052693">
    <property type="term" value="F:epoxyqueuosine reductase activity"/>
    <property type="evidence" value="ECO:0007669"/>
    <property type="project" value="UniProtKB-EC"/>
</dbReference>
<gene>
    <name evidence="10" type="primary">queH_3</name>
    <name evidence="10" type="ORF">SDC9_32171</name>
</gene>
<keyword evidence="8" id="KW-1015">Disulfide bond</keyword>
<keyword evidence="7" id="KW-0411">Iron-sulfur</keyword>
<keyword evidence="3" id="KW-0479">Metal-binding</keyword>
<accession>A0A644V4H4</accession>
<keyword evidence="6" id="KW-0408">Iron</keyword>
<evidence type="ECO:0000256" key="2">
    <source>
        <dbReference type="ARBA" id="ARBA00022694"/>
    </source>
</evidence>
<dbReference type="InterPro" id="IPR003828">
    <property type="entry name" value="QueH"/>
</dbReference>
<dbReference type="HAMAP" id="MF_02089">
    <property type="entry name" value="QueH"/>
    <property type="match status" value="1"/>
</dbReference>
<dbReference type="AlphaFoldDB" id="A0A644V4H4"/>
<name>A0A644V4H4_9ZZZZ</name>
<dbReference type="EMBL" id="VSSQ01000218">
    <property type="protein sequence ID" value="MPL86194.1"/>
    <property type="molecule type" value="Genomic_DNA"/>
</dbReference>
<evidence type="ECO:0000256" key="5">
    <source>
        <dbReference type="ARBA" id="ARBA00023002"/>
    </source>
</evidence>
<sequence>MKAVNILLHACCGPCSIYPTKKLVEDGNSFTVYAFNPNIHPYKEFKHRLNTLREYCQLKKYKLVVDKSYPLETCLQGMLQEPIVRCAYCYRTRMEAAAIYGKENGFDAFSTTLLVSPYQKHDLIKTIAQEAAQKYDIPFYYEDYRLGYQEGVDISLELEMYRQPYCGCIFSERDRYEKKPKQKLKE</sequence>
<keyword evidence="5 10" id="KW-0560">Oxidoreductase</keyword>
<dbReference type="Pfam" id="PF02677">
    <property type="entry name" value="QueH"/>
    <property type="match status" value="1"/>
</dbReference>
<evidence type="ECO:0000256" key="7">
    <source>
        <dbReference type="ARBA" id="ARBA00023014"/>
    </source>
</evidence>